<dbReference type="PROSITE" id="PS51352">
    <property type="entry name" value="THIOREDOXIN_2"/>
    <property type="match status" value="1"/>
</dbReference>
<dbReference type="Pfam" id="PF00085">
    <property type="entry name" value="Thioredoxin"/>
    <property type="match status" value="1"/>
</dbReference>
<reference evidence="3 4" key="1">
    <citation type="submission" date="2024-08" db="EMBL/GenBank/DDBJ databases">
        <authorList>
            <person name="Cucini C."/>
            <person name="Frati F."/>
        </authorList>
    </citation>
    <scope>NUCLEOTIDE SEQUENCE [LARGE SCALE GENOMIC DNA]</scope>
</reference>
<gene>
    <name evidence="3" type="ORF">ODALV1_LOCUS14476</name>
</gene>
<name>A0ABP1QRR6_9HEXA</name>
<feature type="chain" id="PRO_5047437509" description="Thioredoxin domain-containing protein" evidence="1">
    <location>
        <begin position="26"/>
        <end position="146"/>
    </location>
</feature>
<sequence length="146" mass="16206">MLNFLKAGAILIAVSSMICVDVCSAKNNIVDISRMGVFTAAVLRNQKPVVVYFTKTSCHQCRNILKDLEDIARANDEDMYLARVDLDEYPTLRNEFGIINIPTTRTYFNGKLLREVRGPLSGGIRAITNIAIKEGKEAAAAKKQKQ</sequence>
<keyword evidence="1" id="KW-0732">Signal</keyword>
<dbReference type="Proteomes" id="UP001642540">
    <property type="component" value="Unassembled WGS sequence"/>
</dbReference>
<evidence type="ECO:0000256" key="1">
    <source>
        <dbReference type="SAM" id="SignalP"/>
    </source>
</evidence>
<accession>A0ABP1QRR6</accession>
<dbReference type="EMBL" id="CAXLJM020000046">
    <property type="protein sequence ID" value="CAL8110840.1"/>
    <property type="molecule type" value="Genomic_DNA"/>
</dbReference>
<proteinExistence type="predicted"/>
<comment type="caution">
    <text evidence="3">The sequence shown here is derived from an EMBL/GenBank/DDBJ whole genome shotgun (WGS) entry which is preliminary data.</text>
</comment>
<feature type="domain" description="Thioredoxin" evidence="2">
    <location>
        <begin position="5"/>
        <end position="141"/>
    </location>
</feature>
<dbReference type="SUPFAM" id="SSF52833">
    <property type="entry name" value="Thioredoxin-like"/>
    <property type="match status" value="1"/>
</dbReference>
<dbReference type="InterPro" id="IPR036249">
    <property type="entry name" value="Thioredoxin-like_sf"/>
</dbReference>
<protein>
    <recommendedName>
        <fullName evidence="2">Thioredoxin domain-containing protein</fullName>
    </recommendedName>
</protein>
<dbReference type="Gene3D" id="3.40.30.10">
    <property type="entry name" value="Glutaredoxin"/>
    <property type="match status" value="1"/>
</dbReference>
<organism evidence="3 4">
    <name type="scientific">Orchesella dallaii</name>
    <dbReference type="NCBI Taxonomy" id="48710"/>
    <lineage>
        <taxon>Eukaryota</taxon>
        <taxon>Metazoa</taxon>
        <taxon>Ecdysozoa</taxon>
        <taxon>Arthropoda</taxon>
        <taxon>Hexapoda</taxon>
        <taxon>Collembola</taxon>
        <taxon>Entomobryomorpha</taxon>
        <taxon>Entomobryoidea</taxon>
        <taxon>Orchesellidae</taxon>
        <taxon>Orchesellinae</taxon>
        <taxon>Orchesella</taxon>
    </lineage>
</organism>
<feature type="signal peptide" evidence="1">
    <location>
        <begin position="1"/>
        <end position="25"/>
    </location>
</feature>
<evidence type="ECO:0000313" key="3">
    <source>
        <dbReference type="EMBL" id="CAL8110840.1"/>
    </source>
</evidence>
<dbReference type="PANTHER" id="PTHR45663:SF11">
    <property type="entry name" value="GEO12009P1"/>
    <property type="match status" value="1"/>
</dbReference>
<dbReference type="PANTHER" id="PTHR45663">
    <property type="entry name" value="GEO12009P1"/>
    <property type="match status" value="1"/>
</dbReference>
<evidence type="ECO:0000259" key="2">
    <source>
        <dbReference type="PROSITE" id="PS51352"/>
    </source>
</evidence>
<keyword evidence="4" id="KW-1185">Reference proteome</keyword>
<dbReference type="InterPro" id="IPR013766">
    <property type="entry name" value="Thioredoxin_domain"/>
</dbReference>
<evidence type="ECO:0000313" key="4">
    <source>
        <dbReference type="Proteomes" id="UP001642540"/>
    </source>
</evidence>
<dbReference type="CDD" id="cd02947">
    <property type="entry name" value="TRX_family"/>
    <property type="match status" value="1"/>
</dbReference>